<dbReference type="FunFam" id="1.50.10.10:FF:000039">
    <property type="entry name" value="Glycogen debranching enzyme Gdb1, putative"/>
    <property type="match status" value="1"/>
</dbReference>
<dbReference type="FunFam" id="3.20.20.80:FF:000242">
    <property type="entry name" value="Glycogen debranching enzyme Gdb1, putative"/>
    <property type="match status" value="1"/>
</dbReference>
<evidence type="ECO:0000256" key="13">
    <source>
        <dbReference type="ARBA" id="ARBA00023268"/>
    </source>
</evidence>
<evidence type="ECO:0000256" key="3">
    <source>
        <dbReference type="ARBA" id="ARBA00003530"/>
    </source>
</evidence>
<dbReference type="InterPro" id="IPR008928">
    <property type="entry name" value="6-hairpin_glycosidase_sf"/>
</dbReference>
<comment type="caution">
    <text evidence="21">The sequence shown here is derived from an EMBL/GenBank/DDBJ whole genome shotgun (WGS) entry which is preliminary data.</text>
</comment>
<dbReference type="EC" id="3.2.1.33" evidence="6"/>
<dbReference type="InterPro" id="IPR010401">
    <property type="entry name" value="AGL/Gdb1"/>
</dbReference>
<keyword evidence="22" id="KW-1185">Reference proteome</keyword>
<dbReference type="Proteomes" id="UP000242525">
    <property type="component" value="Unassembled WGS sequence"/>
</dbReference>
<evidence type="ECO:0000256" key="15">
    <source>
        <dbReference type="ARBA" id="ARBA00025780"/>
    </source>
</evidence>
<dbReference type="OrthoDB" id="10248904at2759"/>
<dbReference type="InterPro" id="IPR017853">
    <property type="entry name" value="GH"/>
</dbReference>
<feature type="domain" description="Glycogen debranching enzyme central" evidence="20">
    <location>
        <begin position="770"/>
        <end position="1004"/>
    </location>
</feature>
<keyword evidence="8" id="KW-0963">Cytoplasm</keyword>
<feature type="domain" description="Glycogen debranching enzyme C-terminal" evidence="17">
    <location>
        <begin position="1095"/>
        <end position="1556"/>
    </location>
</feature>
<dbReference type="SUPFAM" id="SSF51445">
    <property type="entry name" value="(Trans)glycosidases"/>
    <property type="match status" value="1"/>
</dbReference>
<dbReference type="EC" id="2.4.1.25" evidence="5"/>
<proteinExistence type="inferred from homology"/>
<evidence type="ECO:0000256" key="2">
    <source>
        <dbReference type="ARBA" id="ARBA00000927"/>
    </source>
</evidence>
<evidence type="ECO:0000259" key="18">
    <source>
        <dbReference type="Pfam" id="PF14699"/>
    </source>
</evidence>
<evidence type="ECO:0000256" key="12">
    <source>
        <dbReference type="ARBA" id="ARBA00023056"/>
    </source>
</evidence>
<keyword evidence="9" id="KW-0328">Glycosyltransferase</keyword>
<dbReference type="Pfam" id="PF14702">
    <property type="entry name" value="hGDE_central"/>
    <property type="match status" value="1"/>
</dbReference>
<protein>
    <recommendedName>
        <fullName evidence="7">Glycogen debranching enzyme</fullName>
        <ecNumber evidence="5">2.4.1.25</ecNumber>
        <ecNumber evidence="6">3.2.1.33</ecNumber>
    </recommendedName>
    <alternativeName>
        <fullName evidence="16">Glycogen debrancher</fullName>
    </alternativeName>
</protein>
<keyword evidence="12" id="KW-0320">Glycogen biosynthesis</keyword>
<feature type="domain" description="Glycogen debranching enzyme glucanotransferase" evidence="19">
    <location>
        <begin position="197"/>
        <end position="627"/>
    </location>
</feature>
<evidence type="ECO:0000259" key="19">
    <source>
        <dbReference type="Pfam" id="PF14701"/>
    </source>
</evidence>
<dbReference type="Gene3D" id="3.20.20.80">
    <property type="entry name" value="Glycosidases"/>
    <property type="match status" value="2"/>
</dbReference>
<dbReference type="InterPro" id="IPR032788">
    <property type="entry name" value="AGL_central"/>
</dbReference>
<evidence type="ECO:0000256" key="7">
    <source>
        <dbReference type="ARBA" id="ARBA00020723"/>
    </source>
</evidence>
<gene>
    <name evidence="21" type="ORF">BN980_GECA01s03288g</name>
</gene>
<organism evidence="21 22">
    <name type="scientific">Geotrichum candidum</name>
    <name type="common">Oospora lactis</name>
    <name type="synonym">Dipodascus geotrichum</name>
    <dbReference type="NCBI Taxonomy" id="1173061"/>
    <lineage>
        <taxon>Eukaryota</taxon>
        <taxon>Fungi</taxon>
        <taxon>Dikarya</taxon>
        <taxon>Ascomycota</taxon>
        <taxon>Saccharomycotina</taxon>
        <taxon>Dipodascomycetes</taxon>
        <taxon>Dipodascales</taxon>
        <taxon>Dipodascaceae</taxon>
        <taxon>Geotrichum</taxon>
    </lineage>
</organism>
<dbReference type="GO" id="GO:0005978">
    <property type="term" value="P:glycogen biosynthetic process"/>
    <property type="evidence" value="ECO:0007669"/>
    <property type="project" value="UniProtKB-KW"/>
</dbReference>
<keyword evidence="13" id="KW-0511">Multifunctional enzyme</keyword>
<evidence type="ECO:0000313" key="21">
    <source>
        <dbReference type="EMBL" id="CDO51259.1"/>
    </source>
</evidence>
<dbReference type="PANTHER" id="PTHR10569">
    <property type="entry name" value="GLYCOGEN DEBRANCHING ENZYME"/>
    <property type="match status" value="1"/>
</dbReference>
<comment type="catalytic activity">
    <reaction evidence="2">
        <text>Hydrolysis of (1-&gt;6)-alpha-D-glucosidic branch linkages in glycogen phosphorylase limit dextrin.</text>
        <dbReference type="EC" id="3.2.1.33"/>
    </reaction>
</comment>
<evidence type="ECO:0000256" key="14">
    <source>
        <dbReference type="ARBA" id="ARBA00023295"/>
    </source>
</evidence>
<dbReference type="Pfam" id="PF06202">
    <property type="entry name" value="GDE_C"/>
    <property type="match status" value="1"/>
</dbReference>
<keyword evidence="14" id="KW-0326">Glycosidase</keyword>
<dbReference type="InterPro" id="IPR006421">
    <property type="entry name" value="Glycogen_debranch_met"/>
</dbReference>
<dbReference type="InterPro" id="IPR012341">
    <property type="entry name" value="6hp_glycosidase-like_sf"/>
</dbReference>
<sequence>MKVYTLPLNETGKPTPGGNGQFIKLPQPDAADPYVLRFVIFSASEIANKAILHCNVPPKGVQFDRFKYYEYPINADFGKDTFIDIEITVPGAFSYFITYLSISENYFAEDRRSIAGLTLAGQHDVSEASSIINEAVKLTKPKFISAIRAEDTADVETLKNENDPHGTVNALANDYALSCTPKYYFIVSAGFTSNGKPLPLNLLKIESVISKCMGPIDTWRDKLKKIQQKGYNMIHFTPIQQRGESNSPYSIYDQLGFDKDNFPEGEKDLEKLVNYMENDLHLLSLTDVVYNHTANNSDWLRDHPEAGYSVETAPHLNPALDLDDALLDFSSKLTSLGFPTVLDSTADLNRVMEGIRLHVLEPLKLWEYYVINVEKITEATIKILTKKLDTIAPIPVPDHFRENIKALAVFAVENASVDFDNFGHGRNIRTFDAHKLASIIYDLSANKDGELDVSEEHLRNRTVSILNEVNLPLYRDYDRDVEEILSQIYNRVNYMRLDENGPQLGEIDEKNPLVETYFSRIKSRKTNKTIALVNNGWMWNGNPLIDFASSRSRAYLRREIIVWGDCVKLRYGSHPKDSPYLWDRMTKYTQMVAKYFHGFRIDNCHSTPLHVGEYMLDKARLVRSNLYVAAELFSGSEDMDRIFVERLGITSLIREAMQAWSVEELSRLVHKHGGRPIGSFSKQPLVTFEKPFAQEDQQLIYSSNIHALFMDCTHDNETPAQKRTVEDTLPNAALVAICACAVGSVMGYDEGYPKLLDIVNETREYTFDGGIGAVKKILYDVHTELGQQHADEMHVHHEGQYITVHRVNSNTGEGWFLIARTNFGEEGDQKLSDIRLERTNAKVVLSSTLEKTGDHKDDNKIINGIPTRVVELEHPNIYNNGDDTVISVNGYFPQGSIALIKTTVHNIEGNLGDFIRSGVDEAVAKLNPLELNAALYKCDGEEHDSSHGRDGVYNIPNYGSLVYAGIAGWIGPLSRIINDNDLGHPISNHLREGKWALDYTVNRLAKFSDEDFPNMKPYIEWLKTRFDAIRELPSFLIPRFFSLIMLNAYLALKKKGLSMFPENIKYGTVFLHRLALTSYQLVGKVPSSSLFPFHNVGSLSAGLPHFSFDYMRCWGRDVFIALRGQLLATGRHEEAKAHILGFAATLKHGLIPNLLDSGRNPRYNARDATWFFTQVLQDYVKYVPNGLSILDEKVKRRFPLNDDWVPLDDPRAFSTTSTIREILYEILSRHAAGIKFREANAGVNLDSQMSDEGFNQNIYVDWENGFVFGGNKFNCGTWMDKMGESVQAGNKGVPGTPRDGAAVEITGLLKSTLRFVVELNKKGKFDYTEVTNQNGKKVTFKQWNDTLQKNFERCFYVPSYPADDVHYDVSTNIIHRRGIYKDLYHSSNEYEDYQLRPNFAVAMSVAPELFDPDHAIKAIAIADSVIRGPIGMRTLDPADLNYRPDYYNGIDNTDFATSKGRNYHQGPEWVWCTGYFLRSFLHFDLLRKEKQQAIHGRRMTASDKMITLQQIFRRLEGSRHWIRQSDWFGLPELTNRDGAFCGDSCATQAWSSGTLIDIFQDVADMK</sequence>
<comment type="subcellular location">
    <subcellularLocation>
        <location evidence="4">Cytoplasm</location>
    </subcellularLocation>
</comment>
<dbReference type="STRING" id="1173061.A0A0J9X3H4"/>
<comment type="catalytic activity">
    <reaction evidence="1">
        <text>Transfers a segment of a (1-&gt;4)-alpha-D-glucan to a new position in an acceptor, which may be glucose or a (1-&gt;4)-alpha-D-glucan.</text>
        <dbReference type="EC" id="2.4.1.25"/>
    </reaction>
</comment>
<evidence type="ECO:0000259" key="20">
    <source>
        <dbReference type="Pfam" id="PF14702"/>
    </source>
</evidence>
<evidence type="ECO:0000256" key="9">
    <source>
        <dbReference type="ARBA" id="ARBA00022676"/>
    </source>
</evidence>
<dbReference type="SUPFAM" id="SSF48208">
    <property type="entry name" value="Six-hairpin glycosidases"/>
    <property type="match status" value="1"/>
</dbReference>
<evidence type="ECO:0000256" key="4">
    <source>
        <dbReference type="ARBA" id="ARBA00004496"/>
    </source>
</evidence>
<keyword evidence="11" id="KW-0378">Hydrolase</keyword>
<evidence type="ECO:0000256" key="1">
    <source>
        <dbReference type="ARBA" id="ARBA00000439"/>
    </source>
</evidence>
<evidence type="ECO:0000256" key="16">
    <source>
        <dbReference type="ARBA" id="ARBA00031477"/>
    </source>
</evidence>
<evidence type="ECO:0000256" key="11">
    <source>
        <dbReference type="ARBA" id="ARBA00022801"/>
    </source>
</evidence>
<dbReference type="FunFam" id="3.20.20.80:FF:000070">
    <property type="entry name" value="GDB1p Glycogen debranching enzyme"/>
    <property type="match status" value="1"/>
</dbReference>
<dbReference type="GO" id="GO:0005980">
    <property type="term" value="P:glycogen catabolic process"/>
    <property type="evidence" value="ECO:0007669"/>
    <property type="project" value="InterPro"/>
</dbReference>
<dbReference type="GO" id="GO:0005737">
    <property type="term" value="C:cytoplasm"/>
    <property type="evidence" value="ECO:0007669"/>
    <property type="project" value="UniProtKB-SubCell"/>
</dbReference>
<accession>A0A0J9X3H4</accession>
<name>A0A0J9X3H4_GEOCN</name>
<feature type="domain" description="Eukaryotic glycogen debranching enzyme N-terminal" evidence="18">
    <location>
        <begin position="36"/>
        <end position="102"/>
    </location>
</feature>
<reference evidence="21" key="1">
    <citation type="submission" date="2014-03" db="EMBL/GenBank/DDBJ databases">
        <authorList>
            <person name="Casaregola S."/>
        </authorList>
    </citation>
    <scope>NUCLEOTIDE SEQUENCE [LARGE SCALE GENOMIC DNA]</scope>
    <source>
        <strain evidence="21">CLIB 918</strain>
    </source>
</reference>
<dbReference type="Pfam" id="PF14701">
    <property type="entry name" value="hDGE_amylase"/>
    <property type="match status" value="1"/>
</dbReference>
<dbReference type="InterPro" id="IPR032790">
    <property type="entry name" value="GDE_C"/>
</dbReference>
<comment type="function">
    <text evidence="3">Multifunctional enzyme acting as 1,4-alpha-D-glucan:1,4-alpha-D-glucan 4-alpha-D-glycosyltransferase and amylo-1,6-glucosidase in glycogen degradation.</text>
</comment>
<keyword evidence="10" id="KW-0808">Transferase</keyword>
<dbReference type="PANTHER" id="PTHR10569:SF2">
    <property type="entry name" value="GLYCOGEN DEBRANCHING ENZYME"/>
    <property type="match status" value="1"/>
</dbReference>
<dbReference type="Gene3D" id="1.50.10.10">
    <property type="match status" value="1"/>
</dbReference>
<dbReference type="GO" id="GO:0004134">
    <property type="term" value="F:4-alpha-glucanotransferase activity"/>
    <property type="evidence" value="ECO:0007669"/>
    <property type="project" value="UniProtKB-EC"/>
</dbReference>
<dbReference type="EMBL" id="CCBN010000001">
    <property type="protein sequence ID" value="CDO51259.1"/>
    <property type="molecule type" value="Genomic_DNA"/>
</dbReference>
<evidence type="ECO:0000256" key="8">
    <source>
        <dbReference type="ARBA" id="ARBA00022490"/>
    </source>
</evidence>
<dbReference type="Pfam" id="PF14699">
    <property type="entry name" value="hGDE_N"/>
    <property type="match status" value="1"/>
</dbReference>
<evidence type="ECO:0000313" key="22">
    <source>
        <dbReference type="Proteomes" id="UP000242525"/>
    </source>
</evidence>
<comment type="similarity">
    <text evidence="15">Belongs to the glycogen debranching enzyme family.</text>
</comment>
<dbReference type="InterPro" id="IPR029436">
    <property type="entry name" value="AGL_euk_N"/>
</dbReference>
<dbReference type="CDD" id="cd11327">
    <property type="entry name" value="AmyAc_Glg_debranch_2"/>
    <property type="match status" value="1"/>
</dbReference>
<evidence type="ECO:0000256" key="5">
    <source>
        <dbReference type="ARBA" id="ARBA00012560"/>
    </source>
</evidence>
<evidence type="ECO:0000256" key="10">
    <source>
        <dbReference type="ARBA" id="ARBA00022679"/>
    </source>
</evidence>
<dbReference type="InterPro" id="IPR032792">
    <property type="entry name" value="AGL_glucanoTrfase"/>
</dbReference>
<evidence type="ECO:0000259" key="17">
    <source>
        <dbReference type="Pfam" id="PF06202"/>
    </source>
</evidence>
<evidence type="ECO:0000256" key="6">
    <source>
        <dbReference type="ARBA" id="ARBA00012778"/>
    </source>
</evidence>
<dbReference type="NCBIfam" id="TIGR01531">
    <property type="entry name" value="glyc_debranch"/>
    <property type="match status" value="1"/>
</dbReference>
<dbReference type="GO" id="GO:0004135">
    <property type="term" value="F:amylo-alpha-1,6-glucosidase activity"/>
    <property type="evidence" value="ECO:0007669"/>
    <property type="project" value="UniProtKB-EC"/>
</dbReference>